<dbReference type="AlphaFoldDB" id="A0A6H0XTX8"/>
<sequence>MSTITASKEAFKTLPQSSNSSRPQQSTQQARAIGSSSDERGTRDHNVPPVITQSHHYASSRSSIQLWRTPEEVCYTLNRWSQASGELCCLRLHASSGATHRLRIDGRLYSWKEESLHDQMSNVGLQSSALNTRRVLCAHYFTAIMRLVAAAVARPV</sequence>
<organism evidence="2 3">
    <name type="scientific">Peltaster fructicola</name>
    <dbReference type="NCBI Taxonomy" id="286661"/>
    <lineage>
        <taxon>Eukaryota</taxon>
        <taxon>Fungi</taxon>
        <taxon>Dikarya</taxon>
        <taxon>Ascomycota</taxon>
        <taxon>Pezizomycotina</taxon>
        <taxon>Dothideomycetes</taxon>
        <taxon>Dothideomycetes incertae sedis</taxon>
        <taxon>Peltaster</taxon>
    </lineage>
</organism>
<reference evidence="2 3" key="1">
    <citation type="journal article" date="2016" name="Sci. Rep.">
        <title>Peltaster fructicola genome reveals evolution from an invasive phytopathogen to an ectophytic parasite.</title>
        <authorList>
            <person name="Xu C."/>
            <person name="Chen H."/>
            <person name="Gleason M.L."/>
            <person name="Xu J.R."/>
            <person name="Liu H."/>
            <person name="Zhang R."/>
            <person name="Sun G."/>
        </authorList>
    </citation>
    <scope>NUCLEOTIDE SEQUENCE [LARGE SCALE GENOMIC DNA]</scope>
    <source>
        <strain evidence="2 3">LNHT1506</strain>
    </source>
</reference>
<feature type="region of interest" description="Disordered" evidence="1">
    <location>
        <begin position="1"/>
        <end position="60"/>
    </location>
</feature>
<gene>
    <name evidence="2" type="ORF">AMS68_003744</name>
</gene>
<protein>
    <submittedName>
        <fullName evidence="2">Uncharacterized protein</fullName>
    </submittedName>
</protein>
<dbReference type="Proteomes" id="UP000503462">
    <property type="component" value="Chromosome 2"/>
</dbReference>
<evidence type="ECO:0000313" key="3">
    <source>
        <dbReference type="Proteomes" id="UP000503462"/>
    </source>
</evidence>
<keyword evidence="3" id="KW-1185">Reference proteome</keyword>
<evidence type="ECO:0000313" key="2">
    <source>
        <dbReference type="EMBL" id="QIW98226.1"/>
    </source>
</evidence>
<accession>A0A6H0XTX8</accession>
<proteinExistence type="predicted"/>
<feature type="compositionally biased region" description="Polar residues" evidence="1">
    <location>
        <begin position="51"/>
        <end position="60"/>
    </location>
</feature>
<name>A0A6H0XTX8_9PEZI</name>
<evidence type="ECO:0000256" key="1">
    <source>
        <dbReference type="SAM" id="MobiDB-lite"/>
    </source>
</evidence>
<feature type="compositionally biased region" description="Low complexity" evidence="1">
    <location>
        <begin position="16"/>
        <end position="29"/>
    </location>
</feature>
<feature type="compositionally biased region" description="Basic and acidic residues" evidence="1">
    <location>
        <begin position="37"/>
        <end position="46"/>
    </location>
</feature>
<dbReference type="EMBL" id="CP051140">
    <property type="protein sequence ID" value="QIW98226.1"/>
    <property type="molecule type" value="Genomic_DNA"/>
</dbReference>